<gene>
    <name evidence="1" type="ORF">CRP01_17850</name>
</gene>
<evidence type="ECO:0000313" key="2">
    <source>
        <dbReference type="Proteomes" id="UP000223913"/>
    </source>
</evidence>
<organism evidence="1 2">
    <name type="scientific">Flavilitoribacter nigricans (strain ATCC 23147 / DSM 23189 / NBRC 102662 / NCIMB 1420 / SS-2)</name>
    <name type="common">Lewinella nigricans</name>
    <dbReference type="NCBI Taxonomy" id="1122177"/>
    <lineage>
        <taxon>Bacteria</taxon>
        <taxon>Pseudomonadati</taxon>
        <taxon>Bacteroidota</taxon>
        <taxon>Saprospiria</taxon>
        <taxon>Saprospirales</taxon>
        <taxon>Lewinellaceae</taxon>
        <taxon>Flavilitoribacter</taxon>
    </lineage>
</organism>
<comment type="caution">
    <text evidence="1">The sequence shown here is derived from an EMBL/GenBank/DDBJ whole genome shotgun (WGS) entry which is preliminary data.</text>
</comment>
<dbReference type="EMBL" id="PDUD01000022">
    <property type="protein sequence ID" value="PHN05377.1"/>
    <property type="molecule type" value="Genomic_DNA"/>
</dbReference>
<evidence type="ECO:0000313" key="1">
    <source>
        <dbReference type="EMBL" id="PHN05377.1"/>
    </source>
</evidence>
<protein>
    <submittedName>
        <fullName evidence="1">Uncharacterized protein</fullName>
    </submittedName>
</protein>
<name>A0A2D0NA71_FLAN2</name>
<proteinExistence type="predicted"/>
<dbReference type="AlphaFoldDB" id="A0A2D0NA71"/>
<sequence>MKVEMWKCVEVLGWECVKVLRWVIGQLEVDNELRGSTVLCVVYFQGAWLKNEVIPSDYWLLAENKTDSQR</sequence>
<reference evidence="1 2" key="1">
    <citation type="submission" date="2017-10" db="EMBL/GenBank/DDBJ databases">
        <title>The draft genome sequence of Lewinella nigricans NBRC 102662.</title>
        <authorList>
            <person name="Wang K."/>
        </authorList>
    </citation>
    <scope>NUCLEOTIDE SEQUENCE [LARGE SCALE GENOMIC DNA]</scope>
    <source>
        <strain evidence="1 2">NBRC 102662</strain>
    </source>
</reference>
<keyword evidence="2" id="KW-1185">Reference proteome</keyword>
<dbReference type="Proteomes" id="UP000223913">
    <property type="component" value="Unassembled WGS sequence"/>
</dbReference>
<accession>A0A2D0NA71</accession>